<organism evidence="2 3">
    <name type="scientific">Myceligenerans indicum</name>
    <dbReference type="NCBI Taxonomy" id="2593663"/>
    <lineage>
        <taxon>Bacteria</taxon>
        <taxon>Bacillati</taxon>
        <taxon>Actinomycetota</taxon>
        <taxon>Actinomycetes</taxon>
        <taxon>Micrococcales</taxon>
        <taxon>Promicromonosporaceae</taxon>
        <taxon>Myceligenerans</taxon>
    </lineage>
</organism>
<sequence>MEHSHDDAAGPTSNRRRLGRVIEASASVGAVLGIVLMLHNHLSAYLCFFGAYCMPDDGEIVTYRVLAVTTVVLVVVATVAGVYNHRRRLLAWHGLVAAAVVVALVLFAVPQIRWDRPGSPVRNFENGEQCYTGGTGFCQGG</sequence>
<proteinExistence type="predicted"/>
<name>A0ABS1LLL7_9MICO</name>
<evidence type="ECO:0000313" key="3">
    <source>
        <dbReference type="Proteomes" id="UP000675409"/>
    </source>
</evidence>
<dbReference type="Proteomes" id="UP000675409">
    <property type="component" value="Unassembled WGS sequence"/>
</dbReference>
<keyword evidence="3" id="KW-1185">Reference proteome</keyword>
<protein>
    <submittedName>
        <fullName evidence="2">Uncharacterized protein</fullName>
    </submittedName>
</protein>
<accession>A0ABS1LLL7</accession>
<evidence type="ECO:0000313" key="2">
    <source>
        <dbReference type="EMBL" id="MBL0886914.1"/>
    </source>
</evidence>
<dbReference type="EMBL" id="JABBYC010000018">
    <property type="protein sequence ID" value="MBL0886914.1"/>
    <property type="molecule type" value="Genomic_DNA"/>
</dbReference>
<dbReference type="RefSeq" id="WP_201847360.1">
    <property type="nucleotide sequence ID" value="NZ_JABBYC010000018.1"/>
</dbReference>
<feature type="transmembrane region" description="Helical" evidence="1">
    <location>
        <begin position="90"/>
        <end position="109"/>
    </location>
</feature>
<feature type="transmembrane region" description="Helical" evidence="1">
    <location>
        <begin position="61"/>
        <end position="83"/>
    </location>
</feature>
<keyword evidence="1" id="KW-0472">Membrane</keyword>
<reference evidence="2 3" key="1">
    <citation type="journal article" date="2021" name="Arch. Microbiol.">
        <title>Myceligenerans indicum sp. nov., an actinobacterium isolated from mangrove sediment of Sundarbans, India.</title>
        <authorList>
            <person name="Asha K."/>
            <person name="Bhadury P."/>
        </authorList>
    </citation>
    <scope>NUCLEOTIDE SEQUENCE [LARGE SCALE GENOMIC DNA]</scope>
    <source>
        <strain evidence="2 3">I2</strain>
    </source>
</reference>
<feature type="transmembrane region" description="Helical" evidence="1">
    <location>
        <begin position="21"/>
        <end position="41"/>
    </location>
</feature>
<keyword evidence="1" id="KW-0812">Transmembrane</keyword>
<keyword evidence="1" id="KW-1133">Transmembrane helix</keyword>
<gene>
    <name evidence="2" type="ORF">HGK34_11605</name>
</gene>
<comment type="caution">
    <text evidence="2">The sequence shown here is derived from an EMBL/GenBank/DDBJ whole genome shotgun (WGS) entry which is preliminary data.</text>
</comment>
<evidence type="ECO:0000256" key="1">
    <source>
        <dbReference type="SAM" id="Phobius"/>
    </source>
</evidence>